<proteinExistence type="predicted"/>
<gene>
    <name evidence="2" type="ORF">GCM10022286_23260</name>
</gene>
<keyword evidence="3" id="KW-1185">Reference proteome</keyword>
<evidence type="ECO:0000259" key="1">
    <source>
        <dbReference type="Pfam" id="PF04168"/>
    </source>
</evidence>
<dbReference type="RefSeq" id="WP_344791952.1">
    <property type="nucleotide sequence ID" value="NZ_BAABBV010000001.1"/>
</dbReference>
<protein>
    <submittedName>
        <fullName evidence="2">Alpha-E domain-containing protein</fullName>
    </submittedName>
</protein>
<name>A0ABP7ZLK4_9MICO</name>
<evidence type="ECO:0000313" key="3">
    <source>
        <dbReference type="Proteomes" id="UP001415169"/>
    </source>
</evidence>
<comment type="caution">
    <text evidence="2">The sequence shown here is derived from an EMBL/GenBank/DDBJ whole genome shotgun (WGS) entry which is preliminary data.</text>
</comment>
<dbReference type="PANTHER" id="PTHR34595:SF7">
    <property type="entry name" value="SLL1039 PROTEIN"/>
    <property type="match status" value="1"/>
</dbReference>
<dbReference type="Pfam" id="PF04168">
    <property type="entry name" value="Alpha-E"/>
    <property type="match status" value="1"/>
</dbReference>
<dbReference type="Proteomes" id="UP001415169">
    <property type="component" value="Unassembled WGS sequence"/>
</dbReference>
<dbReference type="EMBL" id="BAABBV010000001">
    <property type="protein sequence ID" value="GAA4163158.1"/>
    <property type="molecule type" value="Genomic_DNA"/>
</dbReference>
<accession>A0ABP7ZLK4</accession>
<dbReference type="InterPro" id="IPR007296">
    <property type="entry name" value="DUF403"/>
</dbReference>
<feature type="domain" description="DUF403" evidence="1">
    <location>
        <begin position="1"/>
        <end position="303"/>
    </location>
</feature>
<organism evidence="2 3">
    <name type="scientific">Gryllotalpicola daejeonensis</name>
    <dbReference type="NCBI Taxonomy" id="993087"/>
    <lineage>
        <taxon>Bacteria</taxon>
        <taxon>Bacillati</taxon>
        <taxon>Actinomycetota</taxon>
        <taxon>Actinomycetes</taxon>
        <taxon>Micrococcales</taxon>
        <taxon>Microbacteriaceae</taxon>
        <taxon>Gryllotalpicola</taxon>
    </lineage>
</organism>
<dbReference type="PANTHER" id="PTHR34595">
    <property type="entry name" value="BLR5612 PROTEIN"/>
    <property type="match status" value="1"/>
</dbReference>
<dbReference type="InterPro" id="IPR051680">
    <property type="entry name" value="ATP-dep_Glu-Cys_Ligase-2"/>
</dbReference>
<sequence>MLSRIAESLFWIGRYLERADGTARILDVQLQLLLEDPWVDEDTACRALLGVMGSDAPADDPATGERTRIDRETVLGILAVNRQHPASIAYCLNAARENARRAREIISTELWECLNTTTTRMPRKVASERVHDFFHWVRERTALAVGTNETVMSRDDAYQFFTLGLALERADMTARLLATRTLTDVSGPSWTTILRSCGAYEAYLRTYRGASSMRNAAEFLLVDRIFPRSVLFSISQAIESLSALEPRTDRIGPGDQALRVLGQAVSSLEYRPIAEILDDLPHAMEGVQRATSTASEAVKQRYFPSQVVPTWAGERV</sequence>
<reference evidence="2" key="2">
    <citation type="submission" date="2023-12" db="EMBL/GenBank/DDBJ databases">
        <authorList>
            <person name="Sun Q."/>
            <person name="Inoue M."/>
        </authorList>
    </citation>
    <scope>NUCLEOTIDE SEQUENCE</scope>
    <source>
        <strain evidence="2">JCM 17590</strain>
    </source>
</reference>
<evidence type="ECO:0000313" key="2">
    <source>
        <dbReference type="EMBL" id="GAA4163158.1"/>
    </source>
</evidence>
<reference evidence="2" key="1">
    <citation type="journal article" date="2014" name="Int. J. Syst. Evol. Microbiol.">
        <title>Complete genome of a new Firmicutes species belonging to the dominant human colonic microbiota ('Ruminococcus bicirculans') reveals two chromosomes and a selective capacity to utilize plant glucans.</title>
        <authorList>
            <consortium name="NISC Comparative Sequencing Program"/>
            <person name="Wegmann U."/>
            <person name="Louis P."/>
            <person name="Goesmann A."/>
            <person name="Henrissat B."/>
            <person name="Duncan S.H."/>
            <person name="Flint H.J."/>
        </authorList>
    </citation>
    <scope>NUCLEOTIDE SEQUENCE</scope>
    <source>
        <strain evidence="2">JCM 17590</strain>
    </source>
</reference>